<feature type="compositionally biased region" description="Basic and acidic residues" evidence="1">
    <location>
        <begin position="79"/>
        <end position="89"/>
    </location>
</feature>
<protein>
    <submittedName>
        <fullName evidence="2">Uncharacterized protein</fullName>
    </submittedName>
</protein>
<name>A0ABP5ZD94_STRLO</name>
<accession>A0ABP5ZD94</accession>
<proteinExistence type="predicted"/>
<comment type="caution">
    <text evidence="2">The sequence shown here is derived from an EMBL/GenBank/DDBJ whole genome shotgun (WGS) entry which is preliminary data.</text>
</comment>
<evidence type="ECO:0000256" key="1">
    <source>
        <dbReference type="SAM" id="MobiDB-lite"/>
    </source>
</evidence>
<feature type="region of interest" description="Disordered" evidence="1">
    <location>
        <begin position="1"/>
        <end position="25"/>
    </location>
</feature>
<reference evidence="3" key="1">
    <citation type="journal article" date="2019" name="Int. J. Syst. Evol. Microbiol.">
        <title>The Global Catalogue of Microorganisms (GCM) 10K type strain sequencing project: providing services to taxonomists for standard genome sequencing and annotation.</title>
        <authorList>
            <consortium name="The Broad Institute Genomics Platform"/>
            <consortium name="The Broad Institute Genome Sequencing Center for Infectious Disease"/>
            <person name="Wu L."/>
            <person name="Ma J."/>
        </authorList>
    </citation>
    <scope>NUCLEOTIDE SEQUENCE [LARGE SCALE GENOMIC DNA]</scope>
    <source>
        <strain evidence="3">JCM 4395</strain>
    </source>
</reference>
<gene>
    <name evidence="2" type="ORF">GCM10010276_42390</name>
</gene>
<feature type="region of interest" description="Disordered" evidence="1">
    <location>
        <begin position="68"/>
        <end position="89"/>
    </location>
</feature>
<evidence type="ECO:0000313" key="2">
    <source>
        <dbReference type="EMBL" id="GAA2496897.1"/>
    </source>
</evidence>
<organism evidence="2 3">
    <name type="scientific">Streptomyces longisporus</name>
    <dbReference type="NCBI Taxonomy" id="1948"/>
    <lineage>
        <taxon>Bacteria</taxon>
        <taxon>Bacillati</taxon>
        <taxon>Actinomycetota</taxon>
        <taxon>Actinomycetes</taxon>
        <taxon>Kitasatosporales</taxon>
        <taxon>Streptomycetaceae</taxon>
        <taxon>Streptomyces</taxon>
    </lineage>
</organism>
<dbReference type="EMBL" id="BAAASG010000009">
    <property type="protein sequence ID" value="GAA2496897.1"/>
    <property type="molecule type" value="Genomic_DNA"/>
</dbReference>
<keyword evidence="3" id="KW-1185">Reference proteome</keyword>
<sequence>MSYGGGAAPTRHHPRPTGPFEATNAARDGVAQYSIKQEPVHQGCKGLQLAAVCDWSGPVRRERTALWTDSTDDSGSVAETRRETGCPEPFFREAPWRTRRRT</sequence>
<evidence type="ECO:0000313" key="3">
    <source>
        <dbReference type="Proteomes" id="UP001501777"/>
    </source>
</evidence>
<dbReference type="Proteomes" id="UP001501777">
    <property type="component" value="Unassembled WGS sequence"/>
</dbReference>